<gene>
    <name evidence="2" type="ORF">FHS30_001087</name>
</gene>
<evidence type="ECO:0008006" key="4">
    <source>
        <dbReference type="Google" id="ProtNLM"/>
    </source>
</evidence>
<name>A0A839UMB4_9GAMM</name>
<evidence type="ECO:0000313" key="2">
    <source>
        <dbReference type="EMBL" id="MBB3167911.1"/>
    </source>
</evidence>
<keyword evidence="3" id="KW-1185">Reference proteome</keyword>
<keyword evidence="1" id="KW-0472">Membrane</keyword>
<reference evidence="2 3" key="1">
    <citation type="submission" date="2020-08" db="EMBL/GenBank/DDBJ databases">
        <title>Genomic Encyclopedia of Type Strains, Phase III (KMG-III): the genomes of soil and plant-associated and newly described type strains.</title>
        <authorList>
            <person name="Whitman W."/>
        </authorList>
    </citation>
    <scope>NUCLEOTIDE SEQUENCE [LARGE SCALE GENOMIC DNA]</scope>
    <source>
        <strain evidence="2 3">CECT 8571</strain>
    </source>
</reference>
<feature type="transmembrane region" description="Helical" evidence="1">
    <location>
        <begin position="6"/>
        <end position="24"/>
    </location>
</feature>
<evidence type="ECO:0000256" key="1">
    <source>
        <dbReference type="SAM" id="Phobius"/>
    </source>
</evidence>
<sequence length="109" mass="12586">MIGETLALLALASFVIMVILLFVWGRKLSSLFEYLKAHCPSDFKALGNPHLVGNNTPTHTVKFIKYIHRGQHSDSTVEQYRVFLLKLFWLYFTLFVYLISYTLVSAFHS</sequence>
<protein>
    <recommendedName>
        <fullName evidence="4">Universal stress protein B</fullName>
    </recommendedName>
</protein>
<comment type="caution">
    <text evidence="2">The sequence shown here is derived from an EMBL/GenBank/DDBJ whole genome shotgun (WGS) entry which is preliminary data.</text>
</comment>
<dbReference type="AlphaFoldDB" id="A0A839UMB4"/>
<keyword evidence="1" id="KW-0812">Transmembrane</keyword>
<feature type="transmembrane region" description="Helical" evidence="1">
    <location>
        <begin position="88"/>
        <end position="107"/>
    </location>
</feature>
<accession>A0A839UMB4</accession>
<keyword evidence="1" id="KW-1133">Transmembrane helix</keyword>
<dbReference type="EMBL" id="JACHXZ010000001">
    <property type="protein sequence ID" value="MBB3167911.1"/>
    <property type="molecule type" value="Genomic_DNA"/>
</dbReference>
<organism evidence="2 3">
    <name type="scientific">Simiduia aestuariiviva</name>
    <dbReference type="NCBI Taxonomy" id="1510459"/>
    <lineage>
        <taxon>Bacteria</taxon>
        <taxon>Pseudomonadati</taxon>
        <taxon>Pseudomonadota</taxon>
        <taxon>Gammaproteobacteria</taxon>
        <taxon>Cellvibrionales</taxon>
        <taxon>Cellvibrionaceae</taxon>
        <taxon>Simiduia</taxon>
    </lineage>
</organism>
<evidence type="ECO:0000313" key="3">
    <source>
        <dbReference type="Proteomes" id="UP000559987"/>
    </source>
</evidence>
<dbReference type="Proteomes" id="UP000559987">
    <property type="component" value="Unassembled WGS sequence"/>
</dbReference>
<proteinExistence type="predicted"/>